<dbReference type="InterPro" id="IPR029062">
    <property type="entry name" value="Class_I_gatase-like"/>
</dbReference>
<protein>
    <submittedName>
        <fullName evidence="5">Beta-galactosidase</fullName>
    </submittedName>
</protein>
<dbReference type="Gene3D" id="3.20.20.80">
    <property type="entry name" value="Glycosidases"/>
    <property type="match status" value="1"/>
</dbReference>
<feature type="domain" description="GLMA-like second" evidence="4">
    <location>
        <begin position="458"/>
        <end position="592"/>
    </location>
</feature>
<evidence type="ECO:0000256" key="2">
    <source>
        <dbReference type="RuleBase" id="RU003679"/>
    </source>
</evidence>
<evidence type="ECO:0000259" key="3">
    <source>
        <dbReference type="Pfam" id="PF01301"/>
    </source>
</evidence>
<dbReference type="Pfam" id="PF22369">
    <property type="entry name" value="GLMA_2nd"/>
    <property type="match status" value="1"/>
</dbReference>
<sequence length="786" mass="88920">MAVRMQSGKFTIDGQDVFLYGGECHYFRVPKQEWKDRLDKLKAAGCNLVSTYVPWVWHEISEGSYDLTGTTRGERDLKSFLELVAESGLYCIVRPGPYVMAEVRYEGVPTWVHEQYPEVVAKQRGGENHPARIVSYRHPTFLAKVRNWYEVVNEVLAPMQITRGGPVIMYQLCNEIGMLHWVTNTSDFNPDTLKRFGEYLSGRFESVASFNEAYGVEEASFGAFAERFGRGLSENDPSFHTLWGEFWRTYIRDYVGDLRGFARWTGIDVPFIINVHGFKDYSIYSRGTDYPVGLSQLYETVQFDDVVLAGDFYPGHIGYDSYHDLVLASAYTKAVSHPEQPLFSAEFQSGRLVDRPRLYPQDLDLNTRTCVAHGMNALNYYMFAAGENYEHIGLFGRRHEWQAPLDSAGNPGANYWKAQHLGRMFQAIGTRLLNAPKRIHTHIGFHPNDYMTEVVEEREQGMIREIVAKREQAAFDGIVRLLVAANLQFEAVDLLRPIRVQDVPTLWVFSTAYMEAELQSRLAEYVLQGGKLVLYPEIPTKDRMGKPCTVLKDALDLGDFEIVSAYADYVDVLDVDSVLVRQRLRFSRYEGRKVASFTREGGDEVAAYLKPAGRGEILVFGVSMGQDYAYQLEVIRKVAALVGIEGHLSASNDNLSLVERTDGERSFLFVHNYDEVAQSAVLSRDGQTLFGGSEVALEPRGGAIFLLQDRVAPGLVVEEATAEMTGLEAGGNDVKMTFKPHGGSGRVKLRFEGRWTDRGGKEYRDESFLYEVKEDDEGQFHFSRQA</sequence>
<dbReference type="GO" id="GO:0004553">
    <property type="term" value="F:hydrolase activity, hydrolyzing O-glycosyl compounds"/>
    <property type="evidence" value="ECO:0007669"/>
    <property type="project" value="InterPro"/>
</dbReference>
<name>A0A3G3K372_9BACL</name>
<dbReference type="KEGG" id="coh:EAV92_21545"/>
<dbReference type="EMBL" id="CP033433">
    <property type="protein sequence ID" value="AYQ74908.1"/>
    <property type="molecule type" value="Genomic_DNA"/>
</dbReference>
<reference evidence="5 6" key="1">
    <citation type="submission" date="2018-10" db="EMBL/GenBank/DDBJ databases">
        <title>Genome Sequence of Cohnella sp.</title>
        <authorList>
            <person name="Srinivasan S."/>
            <person name="Kim M.K."/>
        </authorList>
    </citation>
    <scope>NUCLEOTIDE SEQUENCE [LARGE SCALE GENOMIC DNA]</scope>
    <source>
        <strain evidence="5 6">18JY8-7</strain>
    </source>
</reference>
<feature type="domain" description="Glycoside hydrolase 35 catalytic" evidence="3">
    <location>
        <begin position="9"/>
        <end position="181"/>
    </location>
</feature>
<comment type="similarity">
    <text evidence="1 2">Belongs to the glycosyl hydrolase 35 family.</text>
</comment>
<gene>
    <name evidence="5" type="ORF">EAV92_21545</name>
</gene>
<keyword evidence="6" id="KW-1185">Reference proteome</keyword>
<organism evidence="5 6">
    <name type="scientific">Cohnella candidum</name>
    <dbReference type="NCBI Taxonomy" id="2674991"/>
    <lineage>
        <taxon>Bacteria</taxon>
        <taxon>Bacillati</taxon>
        <taxon>Bacillota</taxon>
        <taxon>Bacilli</taxon>
        <taxon>Bacillales</taxon>
        <taxon>Paenibacillaceae</taxon>
        <taxon>Cohnella</taxon>
    </lineage>
</organism>
<dbReference type="InterPro" id="IPR017853">
    <property type="entry name" value="GH"/>
</dbReference>
<dbReference type="Gene3D" id="3.40.50.880">
    <property type="match status" value="1"/>
</dbReference>
<dbReference type="Proteomes" id="UP000269097">
    <property type="component" value="Chromosome"/>
</dbReference>
<evidence type="ECO:0000259" key="4">
    <source>
        <dbReference type="Pfam" id="PF22369"/>
    </source>
</evidence>
<proteinExistence type="inferred from homology"/>
<dbReference type="InterPro" id="IPR031330">
    <property type="entry name" value="Gly_Hdrlase_35_cat"/>
</dbReference>
<dbReference type="PANTHER" id="PTHR23421">
    <property type="entry name" value="BETA-GALACTOSIDASE RELATED"/>
    <property type="match status" value="1"/>
</dbReference>
<evidence type="ECO:0000313" key="6">
    <source>
        <dbReference type="Proteomes" id="UP000269097"/>
    </source>
</evidence>
<dbReference type="RefSeq" id="WP_123042988.1">
    <property type="nucleotide sequence ID" value="NZ_CP033433.1"/>
</dbReference>
<evidence type="ECO:0000256" key="1">
    <source>
        <dbReference type="ARBA" id="ARBA00009809"/>
    </source>
</evidence>
<dbReference type="GO" id="GO:0005975">
    <property type="term" value="P:carbohydrate metabolic process"/>
    <property type="evidence" value="ECO:0007669"/>
    <property type="project" value="InterPro"/>
</dbReference>
<evidence type="ECO:0000313" key="5">
    <source>
        <dbReference type="EMBL" id="AYQ74908.1"/>
    </source>
</evidence>
<dbReference type="SUPFAM" id="SSF51445">
    <property type="entry name" value="(Trans)glycosidases"/>
    <property type="match status" value="1"/>
</dbReference>
<dbReference type="Pfam" id="PF01301">
    <property type="entry name" value="Glyco_hydro_35"/>
    <property type="match status" value="1"/>
</dbReference>
<dbReference type="InterPro" id="IPR054746">
    <property type="entry name" value="GLMA-like_second"/>
</dbReference>
<accession>A0A3G3K372</accession>
<dbReference type="InterPro" id="IPR001944">
    <property type="entry name" value="Glycoside_Hdrlase_35"/>
</dbReference>
<dbReference type="PRINTS" id="PR00742">
    <property type="entry name" value="GLHYDRLASE35"/>
</dbReference>
<dbReference type="AlphaFoldDB" id="A0A3G3K372"/>